<dbReference type="EMBL" id="QEAS01000001">
    <property type="protein sequence ID" value="PWG82730.1"/>
    <property type="molecule type" value="Genomic_DNA"/>
</dbReference>
<gene>
    <name evidence="1" type="ORF">DDR33_02450</name>
</gene>
<comment type="caution">
    <text evidence="1">The sequence shown here is derived from an EMBL/GenBank/DDBJ whole genome shotgun (WGS) entry which is preliminary data.</text>
</comment>
<dbReference type="Proteomes" id="UP000245647">
    <property type="component" value="Unassembled WGS sequence"/>
</dbReference>
<name>A0A2U2PMW4_9SPHI</name>
<evidence type="ECO:0000313" key="2">
    <source>
        <dbReference type="Proteomes" id="UP000245647"/>
    </source>
</evidence>
<dbReference type="Gene3D" id="2.180.10.10">
    <property type="entry name" value="RHS repeat-associated core"/>
    <property type="match status" value="1"/>
</dbReference>
<keyword evidence="2" id="KW-1185">Reference proteome</keyword>
<protein>
    <recommendedName>
        <fullName evidence="3">RHS repeat-associated core domain-containing protein</fullName>
    </recommendedName>
</protein>
<evidence type="ECO:0000313" key="1">
    <source>
        <dbReference type="EMBL" id="PWG82730.1"/>
    </source>
</evidence>
<dbReference type="AlphaFoldDB" id="A0A2U2PMW4"/>
<evidence type="ECO:0008006" key="3">
    <source>
        <dbReference type="Google" id="ProtNLM"/>
    </source>
</evidence>
<reference evidence="1 2" key="1">
    <citation type="submission" date="2018-04" db="EMBL/GenBank/DDBJ databases">
        <title>Pedobacter chongqingensis sp. nov., isolated from a rottenly hemp rope.</title>
        <authorList>
            <person name="Cai Y."/>
        </authorList>
    </citation>
    <scope>NUCLEOTIDE SEQUENCE [LARGE SCALE GENOMIC DNA]</scope>
    <source>
        <strain evidence="1 2">FJ4-8</strain>
    </source>
</reference>
<sequence>MVRQENSYYPYGLVMPGGSLPTQQNRNLYNGGSEWQNDYGDLPDYYQTYYRNYDAALGRFLGVDSVAEASDTVSPYHYSG</sequence>
<dbReference type="RefSeq" id="WP_109414149.1">
    <property type="nucleotide sequence ID" value="NZ_QEAS01000001.1"/>
</dbReference>
<proteinExistence type="predicted"/>
<organism evidence="1 2">
    <name type="scientific">Pararcticibacter amylolyticus</name>
    <dbReference type="NCBI Taxonomy" id="2173175"/>
    <lineage>
        <taxon>Bacteria</taxon>
        <taxon>Pseudomonadati</taxon>
        <taxon>Bacteroidota</taxon>
        <taxon>Sphingobacteriia</taxon>
        <taxon>Sphingobacteriales</taxon>
        <taxon>Sphingobacteriaceae</taxon>
        <taxon>Pararcticibacter</taxon>
    </lineage>
</organism>
<accession>A0A2U2PMW4</accession>
<dbReference type="OrthoDB" id="2972467at2"/>